<dbReference type="PROSITE" id="PS51257">
    <property type="entry name" value="PROKAR_LIPOPROTEIN"/>
    <property type="match status" value="1"/>
</dbReference>
<sequence length="386" mass="41273">MNAPYRAVAFLRRHRPMSRPQLSGLNVYGLYSCMVSLARLRPDRGRRTQIKFINGLTGLNEAFHYIRVDEPVASTLSDRRIEDIAPEHIELVGQLAEGEVPASVPDTPVVQETLVSPVEEEVAHTEGEHVEIPIEESFSAPVEEPPVEEEHEEVVPDGVPQGQSKEVHMEDAPAQGEPNAGVFEDPFQEGLVEDASDDDEDDDHAHLQIVFAAMHDEPTIGAGGPLGPSVSVPEAPAGPPGPSQQSDQVAQSVPEEPVAGPSGPSIPTKDFVGSSEPSEQEEAMVGPSRLFEKAREVVVPSGLSVHLGDFGSSEPSSSVDPPLVLDTPAPSSPSAPFTAPHALEPSKKSLPKHNQKGFSLLTGVRYLSSIIVTHRLAKDLTSSTCP</sequence>
<reference evidence="2" key="1">
    <citation type="submission" date="2017-07" db="EMBL/GenBank/DDBJ databases">
        <title>Taro Niue Genome Assembly and Annotation.</title>
        <authorList>
            <person name="Atibalentja N."/>
            <person name="Keating K."/>
            <person name="Fields C.J."/>
        </authorList>
    </citation>
    <scope>NUCLEOTIDE SEQUENCE</scope>
    <source>
        <strain evidence="2">Niue_2</strain>
        <tissue evidence="2">Leaf</tissue>
    </source>
</reference>
<feature type="compositionally biased region" description="Low complexity" evidence="1">
    <location>
        <begin position="327"/>
        <end position="340"/>
    </location>
</feature>
<dbReference type="AlphaFoldDB" id="A0A843W7M1"/>
<keyword evidence="3" id="KW-1185">Reference proteome</keyword>
<evidence type="ECO:0000313" key="3">
    <source>
        <dbReference type="Proteomes" id="UP000652761"/>
    </source>
</evidence>
<protein>
    <submittedName>
        <fullName evidence="2">Uncharacterized protein</fullName>
    </submittedName>
</protein>
<accession>A0A843W7M1</accession>
<evidence type="ECO:0000256" key="1">
    <source>
        <dbReference type="SAM" id="MobiDB-lite"/>
    </source>
</evidence>
<proteinExistence type="predicted"/>
<gene>
    <name evidence="2" type="ORF">Taro_038781</name>
</gene>
<dbReference type="EMBL" id="NMUH01003508">
    <property type="protein sequence ID" value="MQM05962.1"/>
    <property type="molecule type" value="Genomic_DNA"/>
</dbReference>
<evidence type="ECO:0000313" key="2">
    <source>
        <dbReference type="EMBL" id="MQM05962.1"/>
    </source>
</evidence>
<feature type="region of interest" description="Disordered" evidence="1">
    <location>
        <begin position="137"/>
        <end position="184"/>
    </location>
</feature>
<dbReference type="Proteomes" id="UP000652761">
    <property type="component" value="Unassembled WGS sequence"/>
</dbReference>
<feature type="region of interest" description="Disordered" evidence="1">
    <location>
        <begin position="217"/>
        <end position="289"/>
    </location>
</feature>
<organism evidence="2 3">
    <name type="scientific">Colocasia esculenta</name>
    <name type="common">Wild taro</name>
    <name type="synonym">Arum esculentum</name>
    <dbReference type="NCBI Taxonomy" id="4460"/>
    <lineage>
        <taxon>Eukaryota</taxon>
        <taxon>Viridiplantae</taxon>
        <taxon>Streptophyta</taxon>
        <taxon>Embryophyta</taxon>
        <taxon>Tracheophyta</taxon>
        <taxon>Spermatophyta</taxon>
        <taxon>Magnoliopsida</taxon>
        <taxon>Liliopsida</taxon>
        <taxon>Araceae</taxon>
        <taxon>Aroideae</taxon>
        <taxon>Colocasieae</taxon>
        <taxon>Colocasia</taxon>
    </lineage>
</organism>
<comment type="caution">
    <text evidence="2">The sequence shown here is derived from an EMBL/GenBank/DDBJ whole genome shotgun (WGS) entry which is preliminary data.</text>
</comment>
<feature type="region of interest" description="Disordered" evidence="1">
    <location>
        <begin position="304"/>
        <end position="354"/>
    </location>
</feature>
<name>A0A843W7M1_COLES</name>